<keyword evidence="8" id="KW-0482">Metalloprotease</keyword>
<dbReference type="InterPro" id="IPR036005">
    <property type="entry name" value="Creatinase/aminopeptidase-like"/>
</dbReference>
<dbReference type="AlphaFoldDB" id="A0A5B8RSM1"/>
<name>A0A5B8RSM1_9BURK</name>
<dbReference type="GO" id="GO:0006508">
    <property type="term" value="P:proteolysis"/>
    <property type="evidence" value="ECO:0007669"/>
    <property type="project" value="UniProtKB-KW"/>
</dbReference>
<keyword evidence="9" id="KW-0464">Manganese</keyword>
<evidence type="ECO:0000256" key="7">
    <source>
        <dbReference type="ARBA" id="ARBA00022801"/>
    </source>
</evidence>
<evidence type="ECO:0000256" key="2">
    <source>
        <dbReference type="ARBA" id="ARBA00001936"/>
    </source>
</evidence>
<dbReference type="EC" id="3.4.11.9" evidence="4"/>
<dbReference type="InterPro" id="IPR007865">
    <property type="entry name" value="Aminopep_P_N"/>
</dbReference>
<dbReference type="SUPFAM" id="SSF53092">
    <property type="entry name" value="Creatinase/prolidase N-terminal domain"/>
    <property type="match status" value="1"/>
</dbReference>
<dbReference type="Pfam" id="PF00557">
    <property type="entry name" value="Peptidase_M24"/>
    <property type="match status" value="1"/>
</dbReference>
<feature type="domain" description="Aminopeptidase P N-terminal" evidence="10">
    <location>
        <begin position="1"/>
        <end position="131"/>
    </location>
</feature>
<protein>
    <recommendedName>
        <fullName evidence="4">Xaa-Pro aminopeptidase</fullName>
        <ecNumber evidence="4">3.4.11.9</ecNumber>
    </recommendedName>
</protein>
<keyword evidence="6" id="KW-0479">Metal-binding</keyword>
<evidence type="ECO:0000256" key="6">
    <source>
        <dbReference type="ARBA" id="ARBA00022723"/>
    </source>
</evidence>
<keyword evidence="5" id="KW-0645">Protease</keyword>
<comment type="catalytic activity">
    <reaction evidence="1">
        <text>Release of any N-terminal amino acid, including proline, that is linked to proline, even from a dipeptide or tripeptide.</text>
        <dbReference type="EC" id="3.4.11.9"/>
    </reaction>
</comment>
<evidence type="ECO:0000256" key="4">
    <source>
        <dbReference type="ARBA" id="ARBA00012574"/>
    </source>
</evidence>
<dbReference type="GO" id="GO:0070006">
    <property type="term" value="F:metalloaminopeptidase activity"/>
    <property type="evidence" value="ECO:0007669"/>
    <property type="project" value="InterPro"/>
</dbReference>
<evidence type="ECO:0000256" key="3">
    <source>
        <dbReference type="ARBA" id="ARBA00008766"/>
    </source>
</evidence>
<dbReference type="Gene3D" id="3.40.350.10">
    <property type="entry name" value="Creatinase/prolidase N-terminal domain"/>
    <property type="match status" value="1"/>
</dbReference>
<dbReference type="PANTHER" id="PTHR43226">
    <property type="entry name" value="XAA-PRO AMINOPEPTIDASE 3"/>
    <property type="match status" value="1"/>
</dbReference>
<dbReference type="InterPro" id="IPR000994">
    <property type="entry name" value="Pept_M24"/>
</dbReference>
<dbReference type="Proteomes" id="UP000321199">
    <property type="component" value="Chromosome"/>
</dbReference>
<evidence type="ECO:0000256" key="5">
    <source>
        <dbReference type="ARBA" id="ARBA00022670"/>
    </source>
</evidence>
<dbReference type="Pfam" id="PF05195">
    <property type="entry name" value="AMP_N"/>
    <property type="match status" value="1"/>
</dbReference>
<evidence type="ECO:0000256" key="8">
    <source>
        <dbReference type="ARBA" id="ARBA00023049"/>
    </source>
</evidence>
<dbReference type="InterPro" id="IPR052433">
    <property type="entry name" value="X-Pro_dipept-like"/>
</dbReference>
<dbReference type="SMART" id="SM01011">
    <property type="entry name" value="AMP_N"/>
    <property type="match status" value="1"/>
</dbReference>
<dbReference type="InterPro" id="IPR029149">
    <property type="entry name" value="Creatin/AminoP/Spt16_N"/>
</dbReference>
<evidence type="ECO:0000313" key="11">
    <source>
        <dbReference type="EMBL" id="QEA12536.1"/>
    </source>
</evidence>
<dbReference type="GO" id="GO:0030145">
    <property type="term" value="F:manganese ion binding"/>
    <property type="evidence" value="ECO:0007669"/>
    <property type="project" value="InterPro"/>
</dbReference>
<dbReference type="EMBL" id="CP042344">
    <property type="protein sequence ID" value="QEA12536.1"/>
    <property type="molecule type" value="Genomic_DNA"/>
</dbReference>
<dbReference type="CDD" id="cd01087">
    <property type="entry name" value="Prolidase"/>
    <property type="match status" value="1"/>
</dbReference>
<evidence type="ECO:0000259" key="10">
    <source>
        <dbReference type="SMART" id="SM01011"/>
    </source>
</evidence>
<proteinExistence type="inferred from homology"/>
<dbReference type="SUPFAM" id="SSF55920">
    <property type="entry name" value="Creatinase/aminopeptidase"/>
    <property type="match status" value="1"/>
</dbReference>
<dbReference type="OrthoDB" id="9806388at2"/>
<evidence type="ECO:0000256" key="1">
    <source>
        <dbReference type="ARBA" id="ARBA00001424"/>
    </source>
</evidence>
<sequence>MTSIYAQRRARLAAQLGEGAIALIPTAAVALRNRDSDFPYRHDSYFYYLSGFTEPDAWLVLDGSGHSSLFCQPRDMEREIWDGYRLGPQAAVQSLGVDEAFSSAELEQRMPALLENRRTVWWPFAVHRGLAARLEGWLAQVRARARTGVLCPAHQSDVCALLDEMRLIKDSGERETIRRAAQISALGHVRAMRRSARMLRQGEDVREYHLEAELLHAFREHGAQAPAYNSIVAAGANACVLHYRAGDTAVRDGELVLIDAACELDGYASDITRTFPANGRFTGPQRALYDVVLASQQAAVAATRPGARFDDPHDAALAVLAQGMLDLRLLDANTVGNAQDVIASRAYFPFYMHRTSHWMGMDVHDCGSYGEPGEANQAREETDALSGQALLRRPSRILRPGMVLTIEPGIYVRPDSGAPPAFHGMGIRIEDDAIVTDEGCELVSRGVPVEPEAIEALMKD</sequence>
<evidence type="ECO:0000256" key="9">
    <source>
        <dbReference type="ARBA" id="ARBA00023211"/>
    </source>
</evidence>
<accession>A0A5B8RSM1</accession>
<comment type="similarity">
    <text evidence="3">Belongs to the peptidase M24B family.</text>
</comment>
<dbReference type="GO" id="GO:0005829">
    <property type="term" value="C:cytosol"/>
    <property type="evidence" value="ECO:0007669"/>
    <property type="project" value="TreeGrafter"/>
</dbReference>
<keyword evidence="7" id="KW-0378">Hydrolase</keyword>
<dbReference type="RefSeq" id="WP_146912131.1">
    <property type="nucleotide sequence ID" value="NZ_CP042344.1"/>
</dbReference>
<dbReference type="Gene3D" id="3.90.230.10">
    <property type="entry name" value="Creatinase/methionine aminopeptidase superfamily"/>
    <property type="match status" value="1"/>
</dbReference>
<reference evidence="11 12" key="1">
    <citation type="submission" date="2019-07" db="EMBL/GenBank/DDBJ databases">
        <title>Complete genome sequence of Comamonas sp. NLF 7-7 isolated from livestock.</title>
        <authorList>
            <person name="Kim D.H."/>
            <person name="Kim J.G."/>
        </authorList>
    </citation>
    <scope>NUCLEOTIDE SEQUENCE [LARGE SCALE GENOMIC DNA]</scope>
    <source>
        <strain evidence="11 12">NLF 7-7</strain>
    </source>
</reference>
<organism evidence="11 12">
    <name type="scientific">Comamonas flocculans</name>
    <dbReference type="NCBI Taxonomy" id="2597701"/>
    <lineage>
        <taxon>Bacteria</taxon>
        <taxon>Pseudomonadati</taxon>
        <taxon>Pseudomonadota</taxon>
        <taxon>Betaproteobacteria</taxon>
        <taxon>Burkholderiales</taxon>
        <taxon>Comamonadaceae</taxon>
        <taxon>Comamonas</taxon>
    </lineage>
</organism>
<dbReference type="PANTHER" id="PTHR43226:SF4">
    <property type="entry name" value="XAA-PRO AMINOPEPTIDASE 3"/>
    <property type="match status" value="1"/>
</dbReference>
<gene>
    <name evidence="11" type="ORF">FOZ74_05550</name>
</gene>
<comment type="cofactor">
    <cofactor evidence="2">
        <name>Mn(2+)</name>
        <dbReference type="ChEBI" id="CHEBI:29035"/>
    </cofactor>
</comment>
<dbReference type="KEGG" id="cof:FOZ74_05550"/>
<keyword evidence="12" id="KW-1185">Reference proteome</keyword>
<evidence type="ECO:0000313" key="12">
    <source>
        <dbReference type="Proteomes" id="UP000321199"/>
    </source>
</evidence>